<feature type="non-terminal residue" evidence="2">
    <location>
        <position position="1"/>
    </location>
</feature>
<dbReference type="Proteomes" id="UP000011592">
    <property type="component" value="Unassembled WGS sequence"/>
</dbReference>
<evidence type="ECO:0000256" key="1">
    <source>
        <dbReference type="SAM" id="MobiDB-lite"/>
    </source>
</evidence>
<name>L9YT07_9EURY</name>
<sequence>LGDVALLDSNGYLDDDVWGEAWTDFIGFSQSPVAPPTFRTVDEFIDSDREPDTDDLVDACTYGPRSARGRPTSSPTAIGRDLGAFAQQIMLHPVGVDREQVLRDMIWGFVRGAYLDHRPAGGDSLLDEKYVELQEERLDE</sequence>
<protein>
    <submittedName>
        <fullName evidence="2">Uncharacterized protein</fullName>
    </submittedName>
</protein>
<keyword evidence="3" id="KW-1185">Reference proteome</keyword>
<feature type="region of interest" description="Disordered" evidence="1">
    <location>
        <begin position="49"/>
        <end position="75"/>
    </location>
</feature>
<dbReference type="RefSeq" id="WP_008458217.1">
    <property type="nucleotide sequence ID" value="NZ_AOIJ01000075.1"/>
</dbReference>
<organism evidence="2 3">
    <name type="scientific">Natrinema gari JCM 14663</name>
    <dbReference type="NCBI Taxonomy" id="1230459"/>
    <lineage>
        <taxon>Archaea</taxon>
        <taxon>Methanobacteriati</taxon>
        <taxon>Methanobacteriota</taxon>
        <taxon>Stenosarchaea group</taxon>
        <taxon>Halobacteria</taxon>
        <taxon>Halobacteriales</taxon>
        <taxon>Natrialbaceae</taxon>
        <taxon>Natrinema</taxon>
    </lineage>
</organism>
<accession>L9YT07</accession>
<comment type="caution">
    <text evidence="2">The sequence shown here is derived from an EMBL/GenBank/DDBJ whole genome shotgun (WGS) entry which is preliminary data.</text>
</comment>
<gene>
    <name evidence="2" type="ORF">C486_17602</name>
</gene>
<evidence type="ECO:0000313" key="2">
    <source>
        <dbReference type="EMBL" id="ELY76592.1"/>
    </source>
</evidence>
<dbReference type="EMBL" id="AOIJ01000075">
    <property type="protein sequence ID" value="ELY76592.1"/>
    <property type="molecule type" value="Genomic_DNA"/>
</dbReference>
<proteinExistence type="predicted"/>
<feature type="non-terminal residue" evidence="2">
    <location>
        <position position="140"/>
    </location>
</feature>
<reference evidence="2 3" key="1">
    <citation type="journal article" date="2014" name="PLoS Genet.">
        <title>Phylogenetically driven sequencing of extremely halophilic archaea reveals strategies for static and dynamic osmo-response.</title>
        <authorList>
            <person name="Becker E.A."/>
            <person name="Seitzer P.M."/>
            <person name="Tritt A."/>
            <person name="Larsen D."/>
            <person name="Krusor M."/>
            <person name="Yao A.I."/>
            <person name="Wu D."/>
            <person name="Madern D."/>
            <person name="Eisen J.A."/>
            <person name="Darling A.E."/>
            <person name="Facciotti M.T."/>
        </authorList>
    </citation>
    <scope>NUCLEOTIDE SEQUENCE [LARGE SCALE GENOMIC DNA]</scope>
    <source>
        <strain evidence="2 3">JCM 14663</strain>
    </source>
</reference>
<evidence type="ECO:0000313" key="3">
    <source>
        <dbReference type="Proteomes" id="UP000011592"/>
    </source>
</evidence>
<dbReference type="AlphaFoldDB" id="L9YT07"/>